<sequence length="120" mass="12843">MISLHTLKTPAIMIACSLALAGCTESFESVMVPRGDGPPLRAIGDDLGRDSGSLTQLEAGIYVDPDGCHIWMIDDGLEGYWSRRRDPRSGLPVCTPIAPPNAIVGDIGADSGIRDRIPRR</sequence>
<organism evidence="2 3">
    <name type="scientific">Rhodophyticola porphyridii</name>
    <dbReference type="NCBI Taxonomy" id="1852017"/>
    <lineage>
        <taxon>Bacteria</taxon>
        <taxon>Pseudomonadati</taxon>
        <taxon>Pseudomonadota</taxon>
        <taxon>Alphaproteobacteria</taxon>
        <taxon>Rhodobacterales</taxon>
        <taxon>Roseobacteraceae</taxon>
        <taxon>Rhodophyticola</taxon>
    </lineage>
</organism>
<keyword evidence="3" id="KW-1185">Reference proteome</keyword>
<dbReference type="EMBL" id="RCNT01000001">
    <property type="protein sequence ID" value="RMA44238.1"/>
    <property type="molecule type" value="Genomic_DNA"/>
</dbReference>
<proteinExistence type="predicted"/>
<keyword evidence="1" id="KW-0732">Signal</keyword>
<reference evidence="2 3" key="1">
    <citation type="submission" date="2018-10" db="EMBL/GenBank/DDBJ databases">
        <authorList>
            <person name="Jung H.S."/>
            <person name="Jeon C.O."/>
        </authorList>
    </citation>
    <scope>NUCLEOTIDE SEQUENCE [LARGE SCALE GENOMIC DNA]</scope>
    <source>
        <strain evidence="2 3">MA-7-27</strain>
    </source>
</reference>
<accession>A0A3L9YAB1</accession>
<gene>
    <name evidence="2" type="ORF">D9R08_03405</name>
</gene>
<comment type="caution">
    <text evidence="2">The sequence shown here is derived from an EMBL/GenBank/DDBJ whole genome shotgun (WGS) entry which is preliminary data.</text>
</comment>
<dbReference type="Proteomes" id="UP000281343">
    <property type="component" value="Unassembled WGS sequence"/>
</dbReference>
<dbReference type="AlphaFoldDB" id="A0A3L9YAB1"/>
<evidence type="ECO:0000256" key="1">
    <source>
        <dbReference type="SAM" id="SignalP"/>
    </source>
</evidence>
<dbReference type="RefSeq" id="WP_121896563.1">
    <property type="nucleotide sequence ID" value="NZ_RCNT01000001.1"/>
</dbReference>
<dbReference type="OrthoDB" id="7859745at2"/>
<protein>
    <submittedName>
        <fullName evidence="2">Uncharacterized protein</fullName>
    </submittedName>
</protein>
<feature type="signal peptide" evidence="1">
    <location>
        <begin position="1"/>
        <end position="21"/>
    </location>
</feature>
<feature type="chain" id="PRO_5018012793" evidence="1">
    <location>
        <begin position="22"/>
        <end position="120"/>
    </location>
</feature>
<evidence type="ECO:0000313" key="2">
    <source>
        <dbReference type="EMBL" id="RMA44238.1"/>
    </source>
</evidence>
<name>A0A3L9YAB1_9RHOB</name>
<evidence type="ECO:0000313" key="3">
    <source>
        <dbReference type="Proteomes" id="UP000281343"/>
    </source>
</evidence>